<dbReference type="AlphaFoldDB" id="A0A316FP63"/>
<keyword evidence="1" id="KW-1133">Transmembrane helix</keyword>
<sequence>MTINPLKNSNHTDSTMSMASPTKGYWYYFHHDNNQIAVYGSGFTGKEIVYLNDDPVSESRSFGLKSRHEFTSNGKDYKVELKVNSMIRGDVECSLYINNEPVGTESKALISNSNGRSTLKTLAIILAVSFAAGILVGLIAATFSNWFA</sequence>
<protein>
    <submittedName>
        <fullName evidence="2">Uncharacterized protein</fullName>
    </submittedName>
</protein>
<dbReference type="EMBL" id="QGGU01000007">
    <property type="protein sequence ID" value="PWK50053.1"/>
    <property type="molecule type" value="Genomic_DNA"/>
</dbReference>
<feature type="transmembrane region" description="Helical" evidence="1">
    <location>
        <begin position="122"/>
        <end position="147"/>
    </location>
</feature>
<organism evidence="2 3">
    <name type="scientific">Pleionea mediterranea</name>
    <dbReference type="NCBI Taxonomy" id="523701"/>
    <lineage>
        <taxon>Bacteria</taxon>
        <taxon>Pseudomonadati</taxon>
        <taxon>Pseudomonadota</taxon>
        <taxon>Gammaproteobacteria</taxon>
        <taxon>Oceanospirillales</taxon>
        <taxon>Pleioneaceae</taxon>
        <taxon>Pleionea</taxon>
    </lineage>
</organism>
<evidence type="ECO:0000256" key="1">
    <source>
        <dbReference type="SAM" id="Phobius"/>
    </source>
</evidence>
<gene>
    <name evidence="2" type="ORF">C8D97_107220</name>
</gene>
<dbReference type="OrthoDB" id="6228646at2"/>
<comment type="caution">
    <text evidence="2">The sequence shown here is derived from an EMBL/GenBank/DDBJ whole genome shotgun (WGS) entry which is preliminary data.</text>
</comment>
<keyword evidence="1" id="KW-0812">Transmembrane</keyword>
<dbReference type="RefSeq" id="WP_109763831.1">
    <property type="nucleotide sequence ID" value="NZ_QGGU01000007.1"/>
</dbReference>
<dbReference type="Proteomes" id="UP000245790">
    <property type="component" value="Unassembled WGS sequence"/>
</dbReference>
<proteinExistence type="predicted"/>
<reference evidence="2 3" key="1">
    <citation type="submission" date="2018-05" db="EMBL/GenBank/DDBJ databases">
        <title>Genomic Encyclopedia of Type Strains, Phase IV (KMG-IV): sequencing the most valuable type-strain genomes for metagenomic binning, comparative biology and taxonomic classification.</title>
        <authorList>
            <person name="Goeker M."/>
        </authorList>
    </citation>
    <scope>NUCLEOTIDE SEQUENCE [LARGE SCALE GENOMIC DNA]</scope>
    <source>
        <strain evidence="2 3">DSM 25350</strain>
    </source>
</reference>
<keyword evidence="3" id="KW-1185">Reference proteome</keyword>
<evidence type="ECO:0000313" key="2">
    <source>
        <dbReference type="EMBL" id="PWK50053.1"/>
    </source>
</evidence>
<evidence type="ECO:0000313" key="3">
    <source>
        <dbReference type="Proteomes" id="UP000245790"/>
    </source>
</evidence>
<name>A0A316FP63_9GAMM</name>
<keyword evidence="1" id="KW-0472">Membrane</keyword>
<accession>A0A316FP63</accession>